<dbReference type="CDD" id="cd01048">
    <property type="entry name" value="Ferritin_like_AB2"/>
    <property type="match status" value="1"/>
</dbReference>
<feature type="region of interest" description="Disordered" evidence="1">
    <location>
        <begin position="54"/>
        <end position="75"/>
    </location>
</feature>
<name>W6K2S6_9MICO</name>
<reference evidence="3 4" key="1">
    <citation type="journal article" date="2013" name="ISME J.">
        <title>A metabolic model for members of the genus Tetrasphaera involved in enhanced biological phosphorus removal.</title>
        <authorList>
            <person name="Kristiansen R."/>
            <person name="Nguyen H.T.T."/>
            <person name="Saunders A.M."/>
            <person name="Nielsen J.L."/>
            <person name="Wimmer R."/>
            <person name="Le V.Q."/>
            <person name="McIlroy S.J."/>
            <person name="Petrovski S."/>
            <person name="Seviour R.J."/>
            <person name="Calteau A."/>
            <person name="Nielsen K.L."/>
            <person name="Nielsen P.H."/>
        </authorList>
    </citation>
    <scope>NUCLEOTIDE SEQUENCE [LARGE SCALE GENOMIC DNA]</scope>
    <source>
        <strain evidence="3 4">Ben110</strain>
    </source>
</reference>
<dbReference type="InterPro" id="IPR012347">
    <property type="entry name" value="Ferritin-like"/>
</dbReference>
<dbReference type="InterPro" id="IPR009078">
    <property type="entry name" value="Ferritin-like_SF"/>
</dbReference>
<evidence type="ECO:0000313" key="4">
    <source>
        <dbReference type="Proteomes" id="UP000035763"/>
    </source>
</evidence>
<dbReference type="Proteomes" id="UP000035763">
    <property type="component" value="Unassembled WGS sequence"/>
</dbReference>
<comment type="caution">
    <text evidence="3">The sequence shown here is derived from an EMBL/GenBank/DDBJ whole genome shotgun (WGS) entry which is preliminary data.</text>
</comment>
<accession>W6K2S6</accession>
<proteinExistence type="predicted"/>
<dbReference type="Pfam" id="PF09968">
    <property type="entry name" value="DUF2202"/>
    <property type="match status" value="1"/>
</dbReference>
<gene>
    <name evidence="3" type="ORF">BN11_760007</name>
</gene>
<feature type="domain" description="DUF2202" evidence="2">
    <location>
        <begin position="126"/>
        <end position="243"/>
    </location>
</feature>
<feature type="compositionally biased region" description="Basic and acidic residues" evidence="1">
    <location>
        <begin position="61"/>
        <end position="71"/>
    </location>
</feature>
<protein>
    <recommendedName>
        <fullName evidence="2">DUF2202 domain-containing protein</fullName>
    </recommendedName>
</protein>
<dbReference type="AlphaFoldDB" id="W6K2S6"/>
<organism evidence="3 4">
    <name type="scientific">Nostocoides australiense Ben110</name>
    <dbReference type="NCBI Taxonomy" id="1193182"/>
    <lineage>
        <taxon>Bacteria</taxon>
        <taxon>Bacillati</taxon>
        <taxon>Actinomycetota</taxon>
        <taxon>Actinomycetes</taxon>
        <taxon>Micrococcales</taxon>
        <taxon>Intrasporangiaceae</taxon>
        <taxon>Nostocoides</taxon>
    </lineage>
</organism>
<dbReference type="SUPFAM" id="SSF47240">
    <property type="entry name" value="Ferritin-like"/>
    <property type="match status" value="1"/>
</dbReference>
<dbReference type="InterPro" id="IPR019243">
    <property type="entry name" value="DUF2202"/>
</dbReference>
<dbReference type="EMBL" id="CAJA01000503">
    <property type="protein sequence ID" value="CCH75506.1"/>
    <property type="molecule type" value="Genomic_DNA"/>
</dbReference>
<evidence type="ECO:0000313" key="3">
    <source>
        <dbReference type="EMBL" id="CCH75506.1"/>
    </source>
</evidence>
<feature type="region of interest" description="Disordered" evidence="1">
    <location>
        <begin position="1"/>
        <end position="30"/>
    </location>
</feature>
<dbReference type="STRING" id="1193182.BN11_760007"/>
<evidence type="ECO:0000259" key="2">
    <source>
        <dbReference type="Pfam" id="PF09968"/>
    </source>
</evidence>
<feature type="region of interest" description="Disordered" evidence="1">
    <location>
        <begin position="300"/>
        <end position="320"/>
    </location>
</feature>
<sequence length="320" mass="33520">MPASQGPRDRQPDPVSGFTLDASAPRNPVEALEDPLEIGAVEAFAVVGDSQHRRGAGPYAAHHDPAPRRDGTQGVASTRTTVVAIVAAAALGLTGAGAAGARSIAFDEASRTASTSTADAQLAAILSFNREEERMARDLYRLFSNTYNGAAPFSRIVLSEQRHFEAIGRLLTTYRIPDPSAGRPAGSYADPALQSLYTTWRAQGLISRTEAAKVGVTLEKRDIADLKKSIAATTKTDVKNVLSSCWPRRNSTSLPSPPPSTEPRWAAAWSRGPCRAGVAPMAHWDKAIGPAAAATPWCATGPGRACSGAGPDPVRSAVAS</sequence>
<evidence type="ECO:0000256" key="1">
    <source>
        <dbReference type="SAM" id="MobiDB-lite"/>
    </source>
</evidence>
<dbReference type="Gene3D" id="1.20.1260.10">
    <property type="match status" value="1"/>
</dbReference>
<keyword evidence="4" id="KW-1185">Reference proteome</keyword>